<accession>A0A1C0A816</accession>
<keyword evidence="4" id="KW-1185">Reference proteome</keyword>
<dbReference type="GO" id="GO:0016788">
    <property type="term" value="F:hydrolase activity, acting on ester bonds"/>
    <property type="evidence" value="ECO:0007669"/>
    <property type="project" value="InterPro"/>
</dbReference>
<dbReference type="RefSeq" id="WP_068718191.1">
    <property type="nucleotide sequence ID" value="NZ_LWDV01000009.1"/>
</dbReference>
<protein>
    <recommendedName>
        <fullName evidence="2">GPI inositol-deacylase PGAP1-like alpha/beta domain-containing protein</fullName>
    </recommendedName>
</protein>
<feature type="chain" id="PRO_5008642889" description="GPI inositol-deacylase PGAP1-like alpha/beta domain-containing protein" evidence="1">
    <location>
        <begin position="23"/>
        <end position="311"/>
    </location>
</feature>
<dbReference type="Gene3D" id="3.40.50.1820">
    <property type="entry name" value="alpha/beta hydrolase"/>
    <property type="match status" value="1"/>
</dbReference>
<dbReference type="AlphaFoldDB" id="A0A1C0A816"/>
<evidence type="ECO:0000259" key="2">
    <source>
        <dbReference type="Pfam" id="PF07819"/>
    </source>
</evidence>
<dbReference type="EMBL" id="LWDV01000009">
    <property type="protein sequence ID" value="OCL26399.1"/>
    <property type="molecule type" value="Genomic_DNA"/>
</dbReference>
<evidence type="ECO:0000313" key="3">
    <source>
        <dbReference type="EMBL" id="OCL26399.1"/>
    </source>
</evidence>
<dbReference type="SUPFAM" id="SSF53474">
    <property type="entry name" value="alpha/beta-Hydrolases"/>
    <property type="match status" value="1"/>
</dbReference>
<dbReference type="InterPro" id="IPR029058">
    <property type="entry name" value="AB_hydrolase_fold"/>
</dbReference>
<organism evidence="3 4">
    <name type="scientific">Orenia metallireducens</name>
    <dbReference type="NCBI Taxonomy" id="1413210"/>
    <lineage>
        <taxon>Bacteria</taxon>
        <taxon>Bacillati</taxon>
        <taxon>Bacillota</taxon>
        <taxon>Clostridia</taxon>
        <taxon>Halanaerobiales</taxon>
        <taxon>Halobacteroidaceae</taxon>
        <taxon>Orenia</taxon>
    </lineage>
</organism>
<reference evidence="4" key="1">
    <citation type="submission" date="2016-07" db="EMBL/GenBank/DDBJ databases">
        <authorList>
            <person name="Florea S."/>
            <person name="Webb J.S."/>
            <person name="Jaromczyk J."/>
            <person name="Schardl C.L."/>
        </authorList>
    </citation>
    <scope>NUCLEOTIDE SEQUENCE [LARGE SCALE GENOMIC DNA]</scope>
    <source>
        <strain evidence="4">Z6</strain>
    </source>
</reference>
<feature type="domain" description="GPI inositol-deacylase PGAP1-like alpha/beta" evidence="2">
    <location>
        <begin position="46"/>
        <end position="180"/>
    </location>
</feature>
<sequence>MSRKVSVISIIFLMLLSNNLLAAEHQGYSNQKFWREFYTKERSVDYPLIFVHGIGANIDFWKQSMEVITPDYYEMRFISRDKIYHNYDGKKKDYTLWGISYYTLNPMEEALGGDLNLYALRVEKMINLIKELTGKDKVIIVAHSMGGLVSRRYMTLNQDNWDSVHKILTVGTPNEGVDTSVELVGQLIDLKKGSSFLNNLNKSWQRLNLASSNKKWGVVGGIDKSMPFNLETDPDATDSAGAGFVSISSSIPYGEWKDSIGDNFNVSYFNTPNFGFRLAVNATHMELLFHQGTFRGIEWVLSGFTVNKNEE</sequence>
<name>A0A1C0A816_9FIRM</name>
<gene>
    <name evidence="3" type="ORF">U472_10375</name>
</gene>
<dbReference type="OrthoDB" id="9765872at2"/>
<reference evidence="3 4" key="2">
    <citation type="submission" date="2016-08" db="EMBL/GenBank/DDBJ databases">
        <title>Orenia metallireducens sp. nov. strain Z6, a Novel Metal-reducing Firmicute from the Deep Subsurface.</title>
        <authorList>
            <person name="Maxim B.I."/>
            <person name="Kenneth K."/>
            <person name="Flynn T.M."/>
            <person name="Oloughlin E.J."/>
            <person name="Locke R.A."/>
            <person name="Weber J.R."/>
            <person name="Egan S.M."/>
            <person name="Mackie R.I."/>
            <person name="Cann I.K."/>
        </authorList>
    </citation>
    <scope>NUCLEOTIDE SEQUENCE [LARGE SCALE GENOMIC DNA]</scope>
    <source>
        <strain evidence="3 4">Z6</strain>
    </source>
</reference>
<comment type="caution">
    <text evidence="3">The sequence shown here is derived from an EMBL/GenBank/DDBJ whole genome shotgun (WGS) entry which is preliminary data.</text>
</comment>
<evidence type="ECO:0000256" key="1">
    <source>
        <dbReference type="SAM" id="SignalP"/>
    </source>
</evidence>
<dbReference type="InterPro" id="IPR012908">
    <property type="entry name" value="PGAP1-ab_dom-like"/>
</dbReference>
<keyword evidence="1" id="KW-0732">Signal</keyword>
<evidence type="ECO:0000313" key="4">
    <source>
        <dbReference type="Proteomes" id="UP000093514"/>
    </source>
</evidence>
<dbReference type="Proteomes" id="UP000093514">
    <property type="component" value="Unassembled WGS sequence"/>
</dbReference>
<dbReference type="Pfam" id="PF07819">
    <property type="entry name" value="PGAP1"/>
    <property type="match status" value="1"/>
</dbReference>
<proteinExistence type="predicted"/>
<feature type="signal peptide" evidence="1">
    <location>
        <begin position="1"/>
        <end position="22"/>
    </location>
</feature>